<keyword evidence="3" id="KW-1185">Reference proteome</keyword>
<keyword evidence="1" id="KW-0812">Transmembrane</keyword>
<dbReference type="Gene3D" id="3.80.10.10">
    <property type="entry name" value="Ribonuclease Inhibitor"/>
    <property type="match status" value="1"/>
</dbReference>
<dbReference type="EMBL" id="JAJOMB010000016">
    <property type="protein sequence ID" value="MCD5314374.1"/>
    <property type="molecule type" value="Genomic_DNA"/>
</dbReference>
<accession>A0A9X1NIT9</accession>
<feature type="transmembrane region" description="Helical" evidence="1">
    <location>
        <begin position="189"/>
        <end position="207"/>
    </location>
</feature>
<keyword evidence="1" id="KW-1133">Transmembrane helix</keyword>
<gene>
    <name evidence="2" type="ORF">LR394_26055</name>
</gene>
<feature type="transmembrane region" description="Helical" evidence="1">
    <location>
        <begin position="155"/>
        <end position="177"/>
    </location>
</feature>
<dbReference type="InterPro" id="IPR032675">
    <property type="entry name" value="LRR_dom_sf"/>
</dbReference>
<dbReference type="AlphaFoldDB" id="A0A9X1NIT9"/>
<protein>
    <recommendedName>
        <fullName evidence="4">Leucine-rich repeat domain-containing protein</fullName>
    </recommendedName>
</protein>
<dbReference type="RefSeq" id="WP_231446831.1">
    <property type="nucleotide sequence ID" value="NZ_JAJOMB010000016.1"/>
</dbReference>
<proteinExistence type="predicted"/>
<evidence type="ECO:0000256" key="1">
    <source>
        <dbReference type="SAM" id="Phobius"/>
    </source>
</evidence>
<feature type="transmembrane region" description="Helical" evidence="1">
    <location>
        <begin position="28"/>
        <end position="46"/>
    </location>
</feature>
<comment type="caution">
    <text evidence="2">The sequence shown here is derived from an EMBL/GenBank/DDBJ whole genome shotgun (WGS) entry which is preliminary data.</text>
</comment>
<organism evidence="2 3">
    <name type="scientific">Kineosporia babensis</name>
    <dbReference type="NCBI Taxonomy" id="499548"/>
    <lineage>
        <taxon>Bacteria</taxon>
        <taxon>Bacillati</taxon>
        <taxon>Actinomycetota</taxon>
        <taxon>Actinomycetes</taxon>
        <taxon>Kineosporiales</taxon>
        <taxon>Kineosporiaceae</taxon>
        <taxon>Kineosporia</taxon>
    </lineage>
</organism>
<dbReference type="Proteomes" id="UP001138997">
    <property type="component" value="Unassembled WGS sequence"/>
</dbReference>
<sequence length="323" mass="33790">MSAKILFGTLCGAGFLQALVLWPLTGQAGVTAVAVTFAWCAAPLLIVATPSRAWVLGGSLLTVLGAYLTYRWDALRPLRRGFSEYLILSMTRDMAAVGLTAVGLALVLGGLAGQTGGRRIGRAATVFAMLCSGVWALGLLGAAVLPSAYSEGEVVGSLILASLLVVLAGVLIPTAVVRRSSPIKPAPGRVVLAVLTLLLVSGVWTYLRTAERFVPVEAFPDRGLAVCVAEALHLDGIDDGFSQLDLDAVNEMECGRNPISSLEGVERLGNLRVIFMPSTRLSDLTPLSRVSSLEEAYVGGSDLSQLNGVTELRAQGVDINGDD</sequence>
<feature type="transmembrane region" description="Helical" evidence="1">
    <location>
        <begin position="124"/>
        <end position="149"/>
    </location>
</feature>
<evidence type="ECO:0000313" key="2">
    <source>
        <dbReference type="EMBL" id="MCD5314374.1"/>
    </source>
</evidence>
<feature type="transmembrane region" description="Helical" evidence="1">
    <location>
        <begin position="53"/>
        <end position="70"/>
    </location>
</feature>
<evidence type="ECO:0000313" key="3">
    <source>
        <dbReference type="Proteomes" id="UP001138997"/>
    </source>
</evidence>
<keyword evidence="1" id="KW-0472">Membrane</keyword>
<reference evidence="2" key="1">
    <citation type="submission" date="2021-11" db="EMBL/GenBank/DDBJ databases">
        <title>Streptomyces corallinus and Kineosporia corallina sp. nov., two new coral-derived marine actinobacteria.</title>
        <authorList>
            <person name="Buangrab K."/>
            <person name="Sutthacheep M."/>
            <person name="Yeemin T."/>
            <person name="Harunari E."/>
            <person name="Igarashi Y."/>
            <person name="Sripreechasak P."/>
            <person name="Kanchanasin P."/>
            <person name="Tanasupawat S."/>
            <person name="Phongsopitanun W."/>
        </authorList>
    </citation>
    <scope>NUCLEOTIDE SEQUENCE</scope>
    <source>
        <strain evidence="2">JCM 31032</strain>
    </source>
</reference>
<feature type="transmembrane region" description="Helical" evidence="1">
    <location>
        <begin position="94"/>
        <end position="112"/>
    </location>
</feature>
<evidence type="ECO:0008006" key="4">
    <source>
        <dbReference type="Google" id="ProtNLM"/>
    </source>
</evidence>
<name>A0A9X1NIT9_9ACTN</name>